<evidence type="ECO:0000313" key="2">
    <source>
        <dbReference type="Proteomes" id="UP000036106"/>
    </source>
</evidence>
<dbReference type="KEGG" id="lgn:ABM34_12710"/>
<dbReference type="SUPFAM" id="SSF143100">
    <property type="entry name" value="TTHA1013/TTHA0281-like"/>
    <property type="match status" value="1"/>
</dbReference>
<dbReference type="STRING" id="1007676.ABM34_12710"/>
<dbReference type="Gene3D" id="3.30.160.250">
    <property type="match status" value="1"/>
</dbReference>
<dbReference type="OrthoDB" id="5419659at2"/>
<dbReference type="RefSeq" id="WP_048706254.1">
    <property type="nucleotide sequence ID" value="NZ_CP012034.1"/>
</dbReference>
<dbReference type="EMBL" id="CP012034">
    <property type="protein sequence ID" value="AKP68315.1"/>
    <property type="molecule type" value="Genomic_DNA"/>
</dbReference>
<organism evidence="1 2">
    <name type="scientific">Companilactobacillus ginsenosidimutans</name>
    <dbReference type="NCBI Taxonomy" id="1007676"/>
    <lineage>
        <taxon>Bacteria</taxon>
        <taxon>Bacillati</taxon>
        <taxon>Bacillota</taxon>
        <taxon>Bacilli</taxon>
        <taxon>Lactobacillales</taxon>
        <taxon>Lactobacillaceae</taxon>
        <taxon>Companilactobacillus</taxon>
    </lineage>
</organism>
<keyword evidence="2" id="KW-1185">Reference proteome</keyword>
<evidence type="ECO:0000313" key="1">
    <source>
        <dbReference type="EMBL" id="AKP68315.1"/>
    </source>
</evidence>
<protein>
    <recommendedName>
        <fullName evidence="3">HicB-like antitoxin of toxin-antitoxin system domain-containing protein</fullName>
    </recommendedName>
</protein>
<evidence type="ECO:0008006" key="3">
    <source>
        <dbReference type="Google" id="ProtNLM"/>
    </source>
</evidence>
<name>A0A0H4R3G2_9LACO</name>
<gene>
    <name evidence="1" type="ORF">ABM34_12710</name>
</gene>
<proteinExistence type="predicted"/>
<reference evidence="2" key="1">
    <citation type="submission" date="2015-07" db="EMBL/GenBank/DDBJ databases">
        <title>Lactobacillus ginsenosidimutans/EMML 3141/ whole genome sequencing.</title>
        <authorList>
            <person name="Kim M.K."/>
            <person name="Im W.-T."/>
            <person name="Srinivasan S."/>
            <person name="Lee J.-J."/>
        </authorList>
    </citation>
    <scope>NUCLEOTIDE SEQUENCE [LARGE SCALE GENOMIC DNA]</scope>
    <source>
        <strain evidence="2">EMML 3041</strain>
    </source>
</reference>
<accession>A0A0H4R3G2</accession>
<sequence length="152" mass="17144">MRVSYPAMFFFIPNETIPYYIHFPDFNTSGTQGRDVNDALYMAEDWLGIQVADDIENGNESPSPSFINSLSLNNPKGLVDDPPKYNADKSFISMVSVELDDYLDSKSVIKKTLTIPSWANELGHKYQINFSKTLTDSIAKLAVNQKGFEDFN</sequence>
<dbReference type="AlphaFoldDB" id="A0A0H4R3G2"/>
<dbReference type="PATRIC" id="fig|1007676.4.peg.2573"/>
<dbReference type="InterPro" id="IPR035069">
    <property type="entry name" value="TTHA1013/TTHA0281-like"/>
</dbReference>
<dbReference type="Proteomes" id="UP000036106">
    <property type="component" value="Chromosome"/>
</dbReference>